<dbReference type="NCBIfam" id="NF006187">
    <property type="entry name" value="PRK08322.1"/>
    <property type="match status" value="1"/>
</dbReference>
<dbReference type="Proteomes" id="UP000183104">
    <property type="component" value="Unassembled WGS sequence"/>
</dbReference>
<dbReference type="GO" id="GO:0030976">
    <property type="term" value="F:thiamine pyrophosphate binding"/>
    <property type="evidence" value="ECO:0007669"/>
    <property type="project" value="InterPro"/>
</dbReference>
<dbReference type="GO" id="GO:0003984">
    <property type="term" value="F:acetolactate synthase activity"/>
    <property type="evidence" value="ECO:0007669"/>
    <property type="project" value="TreeGrafter"/>
</dbReference>
<dbReference type="Pfam" id="PF02775">
    <property type="entry name" value="TPP_enzyme_C"/>
    <property type="match status" value="1"/>
</dbReference>
<dbReference type="SUPFAM" id="SSF52518">
    <property type="entry name" value="Thiamin diphosphate-binding fold (THDP-binding)"/>
    <property type="match status" value="2"/>
</dbReference>
<dbReference type="GO" id="GO:0005948">
    <property type="term" value="C:acetolactate synthase complex"/>
    <property type="evidence" value="ECO:0007669"/>
    <property type="project" value="TreeGrafter"/>
</dbReference>
<dbReference type="PANTHER" id="PTHR18968">
    <property type="entry name" value="THIAMINE PYROPHOSPHATE ENZYMES"/>
    <property type="match status" value="1"/>
</dbReference>
<feature type="domain" description="Thiamine pyrophosphate enzyme central" evidence="4">
    <location>
        <begin position="188"/>
        <end position="322"/>
    </location>
</feature>
<feature type="domain" description="Thiamine pyrophosphate enzyme N-terminal TPP-binding" evidence="6">
    <location>
        <begin position="1"/>
        <end position="115"/>
    </location>
</feature>
<evidence type="ECO:0000259" key="4">
    <source>
        <dbReference type="Pfam" id="PF00205"/>
    </source>
</evidence>
<dbReference type="GO" id="GO:0000287">
    <property type="term" value="F:magnesium ion binding"/>
    <property type="evidence" value="ECO:0007669"/>
    <property type="project" value="InterPro"/>
</dbReference>
<dbReference type="PATRIC" id="fig|381306.5.peg.409"/>
<dbReference type="Gene3D" id="3.40.50.970">
    <property type="match status" value="2"/>
</dbReference>
<sequence length="545" mass="59519">MNSAECLVTCLENENTRFVFGLPGEETLALYEALRESSIRVVTCRHEQGAAFMADVHGRLTGKPGVCISTLGPGATNLITGVADADLDRAPLVAITGQASLDRTHKESHQYLDLVSLFRPITKWNAQIKRGEVVPEMVRHAFREAALEKPGATHLDLPEDVADAPVRADATPLSSQPLPRPEPPMQELEQAADFLSRSRNALILAGNGVIRAGASDALRYFARSLNIPVAHTFMAKGVFPYNDPLAIMTAGIQARDYVACGFEAADAIICVGYDATEYAPKSWNPNREKPILHIAQTPAELDSHYTTEVEVVGDLESALNYLAEAVAPRADNIIPQLHDPVMRELRAHNEDTSVPFKPQRVLWDLHRVLDPRDIVVSDVGAHKVWVARMFPSSVPNTCIISNGFASMGIALPGAIAAKLTRPERRVVAVAGDGGALMNIQELETAVRLGTPFVLLVFSDGMYGLIEWKQQRRYGHSTEVGFGNPDWVKLAESFGALGARVTTSEELRPALQWAVDQDRPVIMEVPIDARENLKLTEQLGDLVCPI</sequence>
<dbReference type="InterPro" id="IPR045229">
    <property type="entry name" value="TPP_enz"/>
</dbReference>
<dbReference type="Pfam" id="PF00205">
    <property type="entry name" value="TPP_enzyme_M"/>
    <property type="match status" value="1"/>
</dbReference>
<dbReference type="PROSITE" id="PS00187">
    <property type="entry name" value="TPP_ENZYMES"/>
    <property type="match status" value="1"/>
</dbReference>
<dbReference type="InterPro" id="IPR012001">
    <property type="entry name" value="Thiamin_PyroP_enz_TPP-bd_dom"/>
</dbReference>
<dbReference type="InterPro" id="IPR000399">
    <property type="entry name" value="TPP-bd_CS"/>
</dbReference>
<dbReference type="RefSeq" id="WP_054966234.1">
    <property type="nucleotide sequence ID" value="NZ_FMUN01000001.1"/>
</dbReference>
<dbReference type="CDD" id="cd07035">
    <property type="entry name" value="TPP_PYR_POX_like"/>
    <property type="match status" value="1"/>
</dbReference>
<evidence type="ECO:0000256" key="3">
    <source>
        <dbReference type="RuleBase" id="RU362132"/>
    </source>
</evidence>
<dbReference type="AlphaFoldDB" id="A0A0P9CU71"/>
<gene>
    <name evidence="7" type="ORF">SAMN05661077_0645</name>
</gene>
<evidence type="ECO:0000259" key="6">
    <source>
        <dbReference type="Pfam" id="PF02776"/>
    </source>
</evidence>
<keyword evidence="8" id="KW-1185">Reference proteome</keyword>
<reference evidence="8" key="1">
    <citation type="submission" date="2016-10" db="EMBL/GenBank/DDBJ databases">
        <authorList>
            <person name="Varghese N."/>
        </authorList>
    </citation>
    <scope>NUCLEOTIDE SEQUENCE [LARGE SCALE GENOMIC DNA]</scope>
    <source>
        <strain evidence="8">HL 19</strain>
    </source>
</reference>
<dbReference type="GO" id="GO:0009099">
    <property type="term" value="P:L-valine biosynthetic process"/>
    <property type="evidence" value="ECO:0007669"/>
    <property type="project" value="TreeGrafter"/>
</dbReference>
<dbReference type="STRING" id="381306.AN478_08795"/>
<protein>
    <submittedName>
        <fullName evidence="7">Acetolactate synthase, large subunit</fullName>
    </submittedName>
</protein>
<dbReference type="Gene3D" id="3.40.50.1220">
    <property type="entry name" value="TPP-binding domain"/>
    <property type="match status" value="1"/>
</dbReference>
<evidence type="ECO:0000256" key="1">
    <source>
        <dbReference type="ARBA" id="ARBA00007812"/>
    </source>
</evidence>
<keyword evidence="2 3" id="KW-0786">Thiamine pyrophosphate</keyword>
<accession>A0A0P9CU71</accession>
<dbReference type="GO" id="GO:0009097">
    <property type="term" value="P:isoleucine biosynthetic process"/>
    <property type="evidence" value="ECO:0007669"/>
    <property type="project" value="TreeGrafter"/>
</dbReference>
<evidence type="ECO:0000256" key="2">
    <source>
        <dbReference type="ARBA" id="ARBA00023052"/>
    </source>
</evidence>
<dbReference type="PANTHER" id="PTHR18968:SF129">
    <property type="entry name" value="ACETOLACTATE SYNTHASE"/>
    <property type="match status" value="1"/>
</dbReference>
<comment type="similarity">
    <text evidence="1 3">Belongs to the TPP enzyme family.</text>
</comment>
<dbReference type="FunFam" id="3.40.50.970:FF:000007">
    <property type="entry name" value="Acetolactate synthase"/>
    <property type="match status" value="1"/>
</dbReference>
<evidence type="ECO:0000313" key="8">
    <source>
        <dbReference type="Proteomes" id="UP000183104"/>
    </source>
</evidence>
<feature type="domain" description="Thiamine pyrophosphate enzyme TPP-binding" evidence="5">
    <location>
        <begin position="378"/>
        <end position="524"/>
    </location>
</feature>
<evidence type="ECO:0000313" key="7">
    <source>
        <dbReference type="EMBL" id="SCX84353.1"/>
    </source>
</evidence>
<name>A0A0P9CU71_9GAMM</name>
<dbReference type="InterPro" id="IPR029035">
    <property type="entry name" value="DHS-like_NAD/FAD-binding_dom"/>
</dbReference>
<dbReference type="InterPro" id="IPR011766">
    <property type="entry name" value="TPP_enzyme_TPP-bd"/>
</dbReference>
<dbReference type="InterPro" id="IPR012000">
    <property type="entry name" value="Thiamin_PyroP_enz_cen_dom"/>
</dbReference>
<evidence type="ECO:0000259" key="5">
    <source>
        <dbReference type="Pfam" id="PF02775"/>
    </source>
</evidence>
<dbReference type="Pfam" id="PF02776">
    <property type="entry name" value="TPP_enzyme_N"/>
    <property type="match status" value="1"/>
</dbReference>
<organism evidence="7 8">
    <name type="scientific">Thiohalorhabdus denitrificans</name>
    <dbReference type="NCBI Taxonomy" id="381306"/>
    <lineage>
        <taxon>Bacteria</taxon>
        <taxon>Pseudomonadati</taxon>
        <taxon>Pseudomonadota</taxon>
        <taxon>Gammaproteobacteria</taxon>
        <taxon>Thiohalorhabdales</taxon>
        <taxon>Thiohalorhabdaceae</taxon>
        <taxon>Thiohalorhabdus</taxon>
    </lineage>
</organism>
<dbReference type="EMBL" id="FMUN01000001">
    <property type="protein sequence ID" value="SCX84353.1"/>
    <property type="molecule type" value="Genomic_DNA"/>
</dbReference>
<dbReference type="InterPro" id="IPR029061">
    <property type="entry name" value="THDP-binding"/>
</dbReference>
<dbReference type="SUPFAM" id="SSF52467">
    <property type="entry name" value="DHS-like NAD/FAD-binding domain"/>
    <property type="match status" value="1"/>
</dbReference>
<proteinExistence type="inferred from homology"/>
<dbReference type="GO" id="GO:0050660">
    <property type="term" value="F:flavin adenine dinucleotide binding"/>
    <property type="evidence" value="ECO:0007669"/>
    <property type="project" value="TreeGrafter"/>
</dbReference>
<dbReference type="OrthoDB" id="9785953at2"/>